<evidence type="ECO:0000256" key="8">
    <source>
        <dbReference type="ARBA" id="ARBA00032024"/>
    </source>
</evidence>
<dbReference type="GO" id="GO:0008677">
    <property type="term" value="F:2-dehydropantoate 2-reductase activity"/>
    <property type="evidence" value="ECO:0007669"/>
    <property type="project" value="UniProtKB-EC"/>
</dbReference>
<dbReference type="Pfam" id="PF02558">
    <property type="entry name" value="ApbA"/>
    <property type="match status" value="1"/>
</dbReference>
<evidence type="ECO:0000256" key="4">
    <source>
        <dbReference type="ARBA" id="ARBA00019465"/>
    </source>
</evidence>
<dbReference type="InterPro" id="IPR003710">
    <property type="entry name" value="ApbA"/>
</dbReference>
<dbReference type="Proteomes" id="UP000005933">
    <property type="component" value="Unassembled WGS sequence"/>
</dbReference>
<comment type="catalytic activity">
    <reaction evidence="9">
        <text>(R)-pantoate + NADP(+) = 2-dehydropantoate + NADPH + H(+)</text>
        <dbReference type="Rhea" id="RHEA:16233"/>
        <dbReference type="ChEBI" id="CHEBI:11561"/>
        <dbReference type="ChEBI" id="CHEBI:15378"/>
        <dbReference type="ChEBI" id="CHEBI:15980"/>
        <dbReference type="ChEBI" id="CHEBI:57783"/>
        <dbReference type="ChEBI" id="CHEBI:58349"/>
        <dbReference type="EC" id="1.1.1.169"/>
    </reaction>
</comment>
<evidence type="ECO:0000313" key="13">
    <source>
        <dbReference type="Proteomes" id="UP000005933"/>
    </source>
</evidence>
<accession>A0AB33VAA7</accession>
<dbReference type="Gene3D" id="3.40.50.720">
    <property type="entry name" value="NAD(P)-binding Rossmann-like Domain"/>
    <property type="match status" value="1"/>
</dbReference>
<feature type="domain" description="Ketopantoate reductase N-terminal" evidence="10">
    <location>
        <begin position="45"/>
        <end position="192"/>
    </location>
</feature>
<dbReference type="InterPro" id="IPR013752">
    <property type="entry name" value="KPA_reductase"/>
</dbReference>
<dbReference type="EMBL" id="AAKL01000075">
    <property type="protein sequence ID" value="EAP70909.1"/>
    <property type="molecule type" value="Genomic_DNA"/>
</dbReference>
<keyword evidence="5" id="KW-0566">Pantothenate biosynthesis</keyword>
<evidence type="ECO:0000259" key="10">
    <source>
        <dbReference type="Pfam" id="PF02558"/>
    </source>
</evidence>
<feature type="domain" description="Ketopantoate reductase C-terminal" evidence="11">
    <location>
        <begin position="216"/>
        <end position="355"/>
    </location>
</feature>
<organism evidence="12 13">
    <name type="scientific">Ralstonia solanacearum (strain UW551)</name>
    <dbReference type="NCBI Taxonomy" id="342110"/>
    <lineage>
        <taxon>Bacteria</taxon>
        <taxon>Pseudomonadati</taxon>
        <taxon>Pseudomonadota</taxon>
        <taxon>Betaproteobacteria</taxon>
        <taxon>Burkholderiales</taxon>
        <taxon>Burkholderiaceae</taxon>
        <taxon>Ralstonia</taxon>
        <taxon>Ralstonia solanacearum species complex</taxon>
    </lineage>
</organism>
<evidence type="ECO:0000256" key="6">
    <source>
        <dbReference type="ARBA" id="ARBA00022857"/>
    </source>
</evidence>
<comment type="pathway">
    <text evidence="1">Cofactor biosynthesis; (R)-pantothenate biosynthesis; (R)-pantoate from 3-methyl-2-oxobutanoate: step 2/2.</text>
</comment>
<dbReference type="SUPFAM" id="SSF48179">
    <property type="entry name" value="6-phosphogluconate dehydrogenase C-terminal domain-like"/>
    <property type="match status" value="1"/>
</dbReference>
<dbReference type="SUPFAM" id="SSF51735">
    <property type="entry name" value="NAD(P)-binding Rossmann-fold domains"/>
    <property type="match status" value="1"/>
</dbReference>
<dbReference type="Pfam" id="PF08546">
    <property type="entry name" value="ApbA_C"/>
    <property type="match status" value="1"/>
</dbReference>
<sequence>MVRPGGAVGPIAWRLTVLPAAGRLGLEPVSVSVSFFLENRMAKLCVYGAGAVGCYLGGRLLAAGADVTFVGRARVADELRAHGLTLSDYRGRHWQIEAPNIRCSPDALAAALADLVLVTVKSAGTPQAAAELAPVLKPGAVVISFQNGLGNADVLRAALPRHTVLEGMVPFNVVSRGPGAFHQGSGGELEVRSAPGLQPFVGVFARAGLPLISHADMRPVQWAKLLFNLNNAINALANQPLKAELSQRAYRRCLAMAQSEALGLLAAAGLHAARLTPLPAAWIPRLLALPDGVFARVGGRMLVIDPLARSSMSDDLAAGRATEVDWINGEVVRLAGRLGRVAPVNARLCALVHDAERGAARPAWSGEALLAELRRAALQLPQ</sequence>
<evidence type="ECO:0000256" key="2">
    <source>
        <dbReference type="ARBA" id="ARBA00007870"/>
    </source>
</evidence>
<keyword evidence="6" id="KW-0521">NADP</keyword>
<evidence type="ECO:0000256" key="5">
    <source>
        <dbReference type="ARBA" id="ARBA00022655"/>
    </source>
</evidence>
<reference evidence="12 13" key="1">
    <citation type="journal article" date="2006" name="Mol. Plant Microbe Interact.">
        <title>Identification of open reading frames unique to a select agent: Ralstonia solanacearum race 3 biovar 2.</title>
        <authorList>
            <person name="Gabriel D.W."/>
            <person name="Allen C."/>
            <person name="Schell M."/>
            <person name="Denny T.P."/>
            <person name="Greenberg J.T."/>
            <person name="Duan Y.P."/>
            <person name="Flores-Cruz Z."/>
            <person name="Huang Q."/>
            <person name="Clifford J.M."/>
            <person name="Presting G."/>
            <person name="Gonzalez E.T."/>
            <person name="Reddy J."/>
            <person name="Elphinstone J."/>
            <person name="Swanson J."/>
            <person name="Yao J."/>
            <person name="Mulholland V."/>
            <person name="Liu L."/>
            <person name="Farmerie W."/>
            <person name="Patnaikuni M."/>
            <person name="Balogh B."/>
            <person name="Norman D."/>
            <person name="Alvarez A."/>
            <person name="Castillo J.A."/>
            <person name="Jones J."/>
            <person name="Saddler G."/>
            <person name="Walunas T."/>
            <person name="Zhukov A."/>
            <person name="Mikhailova N."/>
        </authorList>
    </citation>
    <scope>NUCLEOTIDE SEQUENCE [LARGE SCALE GENOMIC DNA]</scope>
    <source>
        <strain evidence="12 13">UW551</strain>
    </source>
</reference>
<dbReference type="InterPro" id="IPR008927">
    <property type="entry name" value="6-PGluconate_DH-like_C_sf"/>
</dbReference>
<dbReference type="GO" id="GO:0015940">
    <property type="term" value="P:pantothenate biosynthetic process"/>
    <property type="evidence" value="ECO:0007669"/>
    <property type="project" value="UniProtKB-KW"/>
</dbReference>
<proteinExistence type="inferred from homology"/>
<dbReference type="EC" id="1.1.1.169" evidence="3"/>
<dbReference type="InterPro" id="IPR013328">
    <property type="entry name" value="6PGD_dom2"/>
</dbReference>
<dbReference type="GO" id="GO:0050661">
    <property type="term" value="F:NADP binding"/>
    <property type="evidence" value="ECO:0007669"/>
    <property type="project" value="TreeGrafter"/>
</dbReference>
<dbReference type="NCBIfam" id="NF006083">
    <property type="entry name" value="PRK08229.1"/>
    <property type="match status" value="1"/>
</dbReference>
<evidence type="ECO:0000259" key="11">
    <source>
        <dbReference type="Pfam" id="PF08546"/>
    </source>
</evidence>
<comment type="caution">
    <text evidence="12">The sequence shown here is derived from an EMBL/GenBank/DDBJ whole genome shotgun (WGS) entry which is preliminary data.</text>
</comment>
<dbReference type="Gene3D" id="1.10.1040.10">
    <property type="entry name" value="N-(1-d-carboxylethyl)-l-norvaline Dehydrogenase, domain 2"/>
    <property type="match status" value="1"/>
</dbReference>
<protein>
    <recommendedName>
        <fullName evidence="4">2-dehydropantoate 2-reductase</fullName>
        <ecNumber evidence="3">1.1.1.169</ecNumber>
    </recommendedName>
    <alternativeName>
        <fullName evidence="8">Ketopantoate reductase</fullName>
    </alternativeName>
</protein>
<dbReference type="NCBIfam" id="TIGR00745">
    <property type="entry name" value="apbA_panE"/>
    <property type="match status" value="1"/>
</dbReference>
<dbReference type="PANTHER" id="PTHR43765">
    <property type="entry name" value="2-DEHYDROPANTOATE 2-REDUCTASE-RELATED"/>
    <property type="match status" value="1"/>
</dbReference>
<keyword evidence="7 12" id="KW-0560">Oxidoreductase</keyword>
<dbReference type="GO" id="GO:0005737">
    <property type="term" value="C:cytoplasm"/>
    <property type="evidence" value="ECO:0007669"/>
    <property type="project" value="TreeGrafter"/>
</dbReference>
<comment type="similarity">
    <text evidence="2">Belongs to the ketopantoate reductase family.</text>
</comment>
<evidence type="ECO:0000256" key="1">
    <source>
        <dbReference type="ARBA" id="ARBA00004994"/>
    </source>
</evidence>
<evidence type="ECO:0000256" key="9">
    <source>
        <dbReference type="ARBA" id="ARBA00048793"/>
    </source>
</evidence>
<dbReference type="PANTHER" id="PTHR43765:SF2">
    <property type="entry name" value="2-DEHYDROPANTOATE 2-REDUCTASE"/>
    <property type="match status" value="1"/>
</dbReference>
<evidence type="ECO:0000313" key="12">
    <source>
        <dbReference type="EMBL" id="EAP70909.1"/>
    </source>
</evidence>
<evidence type="ECO:0000256" key="7">
    <source>
        <dbReference type="ARBA" id="ARBA00023002"/>
    </source>
</evidence>
<dbReference type="InterPro" id="IPR013332">
    <property type="entry name" value="KPR_N"/>
</dbReference>
<dbReference type="InterPro" id="IPR050838">
    <property type="entry name" value="Ketopantoate_reductase"/>
</dbReference>
<gene>
    <name evidence="12" type="ORF">RRSL_00373</name>
</gene>
<name>A0AB33VAA7_RALSU</name>
<dbReference type="AlphaFoldDB" id="A0AB33VAA7"/>
<dbReference type="InterPro" id="IPR036291">
    <property type="entry name" value="NAD(P)-bd_dom_sf"/>
</dbReference>
<evidence type="ECO:0000256" key="3">
    <source>
        <dbReference type="ARBA" id="ARBA00013014"/>
    </source>
</evidence>